<feature type="compositionally biased region" description="Low complexity" evidence="1">
    <location>
        <begin position="395"/>
        <end position="406"/>
    </location>
</feature>
<feature type="region of interest" description="Disordered" evidence="1">
    <location>
        <begin position="355"/>
        <end position="407"/>
    </location>
</feature>
<accession>A0A5J4X3C2</accession>
<comment type="caution">
    <text evidence="2">The sequence shown here is derived from an EMBL/GenBank/DDBJ whole genome shotgun (WGS) entry which is preliminary data.</text>
</comment>
<dbReference type="SUPFAM" id="SSF48371">
    <property type="entry name" value="ARM repeat"/>
    <property type="match status" value="1"/>
</dbReference>
<evidence type="ECO:0000313" key="3">
    <source>
        <dbReference type="Proteomes" id="UP000324800"/>
    </source>
</evidence>
<feature type="compositionally biased region" description="Acidic residues" evidence="1">
    <location>
        <begin position="368"/>
        <end position="381"/>
    </location>
</feature>
<gene>
    <name evidence="2" type="ORF">EZS28_002653</name>
</gene>
<evidence type="ECO:0000256" key="1">
    <source>
        <dbReference type="SAM" id="MobiDB-lite"/>
    </source>
</evidence>
<sequence>MIRPPSSVQLKTIKQVFDEYEEKTREEMEQEPLQIDEDAAFKKLIRILIVRKDLQPGLLKIVHQIHAQLQKQAHINIEELYPLLIHLAEITAESETKQRQFVATAFLKSKVTELLQTKILSGNLPDRIKLQTSLILSLLGKVRELSLPILKPIGSCLCDALKRINMSDDNEKKMAASILHGINCLCFNRVNWYAFTDEQTKEVVVPTAKKAEFWSGTGFALGTLCEMTSRDDALRTRLFTEFGMLESLGGILQKGGNQGELSDVDEWIDIASKEMTVQQRLDTTLTTRNPDQLLLKRIRTRLFIVENAIRMIGLILYKNPDAIQHIIEAPLLVPRVVEWGLRVFGDLKNHPSLRRAELKEGEASGSDQQDDDEEDDDDVDNKDEQVNKIDEDSDVLQSDSQSSVDVENIEDAQVEYTSGGIRYWCVEVLGSILEVDTLQDKKKIMIDFGGLAFLASYMDITRESDEHSICWVLVLIARFFDLLHHNMQDSSGDEQDKKKYAEEWYKECVTIMQRCNAMDNLEKLKAHKNIMIRSKAASIRT</sequence>
<organism evidence="2 3">
    <name type="scientific">Streblomastix strix</name>
    <dbReference type="NCBI Taxonomy" id="222440"/>
    <lineage>
        <taxon>Eukaryota</taxon>
        <taxon>Metamonada</taxon>
        <taxon>Preaxostyla</taxon>
        <taxon>Oxymonadida</taxon>
        <taxon>Streblomastigidae</taxon>
        <taxon>Streblomastix</taxon>
    </lineage>
</organism>
<dbReference type="Proteomes" id="UP000324800">
    <property type="component" value="Unassembled WGS sequence"/>
</dbReference>
<dbReference type="InterPro" id="IPR016024">
    <property type="entry name" value="ARM-type_fold"/>
</dbReference>
<protein>
    <submittedName>
        <fullName evidence="2">Uncharacterized protein</fullName>
    </submittedName>
</protein>
<dbReference type="EMBL" id="SNRW01000330">
    <property type="protein sequence ID" value="KAA6401817.1"/>
    <property type="molecule type" value="Genomic_DNA"/>
</dbReference>
<name>A0A5J4X3C2_9EUKA</name>
<dbReference type="Gene3D" id="1.25.10.10">
    <property type="entry name" value="Leucine-rich Repeat Variant"/>
    <property type="match status" value="1"/>
</dbReference>
<dbReference type="InterPro" id="IPR011989">
    <property type="entry name" value="ARM-like"/>
</dbReference>
<proteinExistence type="predicted"/>
<dbReference type="AlphaFoldDB" id="A0A5J4X3C2"/>
<evidence type="ECO:0000313" key="2">
    <source>
        <dbReference type="EMBL" id="KAA6401817.1"/>
    </source>
</evidence>
<reference evidence="2 3" key="1">
    <citation type="submission" date="2019-03" db="EMBL/GenBank/DDBJ databases">
        <title>Single cell metagenomics reveals metabolic interactions within the superorganism composed of flagellate Streblomastix strix and complex community of Bacteroidetes bacteria on its surface.</title>
        <authorList>
            <person name="Treitli S.C."/>
            <person name="Kolisko M."/>
            <person name="Husnik F."/>
            <person name="Keeling P."/>
            <person name="Hampl V."/>
        </authorList>
    </citation>
    <scope>NUCLEOTIDE SEQUENCE [LARGE SCALE GENOMIC DNA]</scope>
    <source>
        <strain evidence="2">ST1C</strain>
    </source>
</reference>